<evidence type="ECO:0000256" key="8">
    <source>
        <dbReference type="SAM" id="SignalP"/>
    </source>
</evidence>
<keyword evidence="3" id="KW-0479">Metal-binding</keyword>
<evidence type="ECO:0000313" key="11">
    <source>
        <dbReference type="Proteomes" id="UP000004550"/>
    </source>
</evidence>
<dbReference type="Gene3D" id="3.30.2010.10">
    <property type="entry name" value="Metalloproteases ('zincins'), catalytic domain"/>
    <property type="match status" value="1"/>
</dbReference>
<dbReference type="PANTHER" id="PTHR22726:SF1">
    <property type="entry name" value="METALLOENDOPEPTIDASE OMA1, MITOCHONDRIAL"/>
    <property type="match status" value="1"/>
</dbReference>
<keyword evidence="5" id="KW-0862">Zinc</keyword>
<dbReference type="RefSeq" id="WP_007682785.1">
    <property type="nucleotide sequence ID" value="NZ_CP013070.1"/>
</dbReference>
<keyword evidence="2" id="KW-0645">Protease</keyword>
<gene>
    <name evidence="10" type="ORF">SIDU_03015</name>
</gene>
<evidence type="ECO:0000256" key="2">
    <source>
        <dbReference type="ARBA" id="ARBA00022670"/>
    </source>
</evidence>
<dbReference type="Gene3D" id="3.10.350.10">
    <property type="entry name" value="LysM domain"/>
    <property type="match status" value="1"/>
</dbReference>
<dbReference type="InterPro" id="IPR018392">
    <property type="entry name" value="LysM"/>
</dbReference>
<evidence type="ECO:0000313" key="10">
    <source>
        <dbReference type="EMBL" id="APL93572.1"/>
    </source>
</evidence>
<comment type="cofactor">
    <cofactor evidence="1">
        <name>Zn(2+)</name>
        <dbReference type="ChEBI" id="CHEBI:29105"/>
    </cofactor>
</comment>
<feature type="region of interest" description="Disordered" evidence="7">
    <location>
        <begin position="235"/>
        <end position="264"/>
    </location>
</feature>
<dbReference type="GO" id="GO:0046872">
    <property type="term" value="F:metal ion binding"/>
    <property type="evidence" value="ECO:0007669"/>
    <property type="project" value="UniProtKB-KW"/>
</dbReference>
<reference evidence="10 11" key="1">
    <citation type="journal article" date="2012" name="J. Bacteriol.">
        <title>Genome sequence of Sphingobium indicum B90A, a hexachlorocyclohexane-degrading bacterium.</title>
        <authorList>
            <person name="Anand S."/>
            <person name="Sangwan N."/>
            <person name="Lata P."/>
            <person name="Kaur J."/>
            <person name="Dua A."/>
            <person name="Singh A.K."/>
            <person name="Verma M."/>
            <person name="Kaur J."/>
            <person name="Khurana J.P."/>
            <person name="Khurana P."/>
            <person name="Mathur S."/>
            <person name="Lal R."/>
        </authorList>
    </citation>
    <scope>NUCLEOTIDE SEQUENCE [LARGE SCALE GENOMIC DNA]</scope>
    <source>
        <strain evidence="11">DSM 16412 / CCM 7286 / MTCC 6364 / B90A</strain>
    </source>
</reference>
<dbReference type="AlphaFoldDB" id="A0A1L5BLA3"/>
<dbReference type="EMBL" id="CP013070">
    <property type="protein sequence ID" value="APL93572.1"/>
    <property type="molecule type" value="Genomic_DNA"/>
</dbReference>
<dbReference type="CDD" id="cd00118">
    <property type="entry name" value="LysM"/>
    <property type="match status" value="1"/>
</dbReference>
<dbReference type="Pfam" id="PF01435">
    <property type="entry name" value="Peptidase_M48"/>
    <property type="match status" value="1"/>
</dbReference>
<dbReference type="GO" id="GO:0051603">
    <property type="term" value="P:proteolysis involved in protein catabolic process"/>
    <property type="evidence" value="ECO:0007669"/>
    <property type="project" value="TreeGrafter"/>
</dbReference>
<dbReference type="Proteomes" id="UP000004550">
    <property type="component" value="Chromosome"/>
</dbReference>
<dbReference type="CDD" id="cd07324">
    <property type="entry name" value="M48C_Oma1-like"/>
    <property type="match status" value="1"/>
</dbReference>
<proteinExistence type="predicted"/>
<accession>A0A1L5BLA3</accession>
<evidence type="ECO:0000256" key="4">
    <source>
        <dbReference type="ARBA" id="ARBA00022801"/>
    </source>
</evidence>
<name>A0A1L5BLA3_SPHIB</name>
<sequence length="492" mass="51558">MKRISSLAAAGLGLTVLAAAPSVEGQQRAIRTVSSISPQEKEAGAKQHPQLLNEFGGAYAGPQAKYVEGVGRRIAVQSGLSNAQGDFTVTLLNSPVNNAFAIPGGYVYVTRQLMALMNDEAELAGVLGHEIGHVAAQHGQRRQQAAQRNAIGGTLLQVLTGALLGDSALTGLLQKGIGQGSQLLTLKFSRSQEYEADDLGIRYLASGGYDPKALSSMLASLAAQSSLDARVTGSSRSLPEWASTHPDPASRVGRASRNAAASGSRSTVRNRDAFLNALNGVLYGDDPKQGVIEGSRFRHPDLRVSFAAPSGFGMENGASAVTIAGSGGQAQFSAAPYSGDLSAYIDSVFAKLGGGNGGVPPGEIRRTTVNGLPAAWRTIRARTQSSQVDATVFAYDFGGGKAYHFLLLTAAGQGIGPFSTMVQSVQRLSTQEAAAIKLRRVDVVTVKAGDTVQSLAKRMAYTDYPLDRFLTINALTANSVLRPGQRVKIITW</sequence>
<dbReference type="PANTHER" id="PTHR22726">
    <property type="entry name" value="METALLOENDOPEPTIDASE OMA1"/>
    <property type="match status" value="1"/>
</dbReference>
<dbReference type="PROSITE" id="PS51782">
    <property type="entry name" value="LYSM"/>
    <property type="match status" value="1"/>
</dbReference>
<keyword evidence="4" id="KW-0378">Hydrolase</keyword>
<dbReference type="InterPro" id="IPR036779">
    <property type="entry name" value="LysM_dom_sf"/>
</dbReference>
<feature type="compositionally biased region" description="Low complexity" evidence="7">
    <location>
        <begin position="249"/>
        <end position="264"/>
    </location>
</feature>
<feature type="signal peptide" evidence="8">
    <location>
        <begin position="1"/>
        <end position="18"/>
    </location>
</feature>
<evidence type="ECO:0000256" key="6">
    <source>
        <dbReference type="ARBA" id="ARBA00023049"/>
    </source>
</evidence>
<evidence type="ECO:0000256" key="1">
    <source>
        <dbReference type="ARBA" id="ARBA00001947"/>
    </source>
</evidence>
<evidence type="ECO:0000256" key="7">
    <source>
        <dbReference type="SAM" id="MobiDB-lite"/>
    </source>
</evidence>
<evidence type="ECO:0000256" key="3">
    <source>
        <dbReference type="ARBA" id="ARBA00022723"/>
    </source>
</evidence>
<keyword evidence="8" id="KW-0732">Signal</keyword>
<dbReference type="InterPro" id="IPR051156">
    <property type="entry name" value="Mito/Outer_Membr_Metalloprot"/>
</dbReference>
<protein>
    <submittedName>
        <fullName evidence="10">Peptidase M48 Ste24p</fullName>
    </submittedName>
</protein>
<dbReference type="Pfam" id="PF01476">
    <property type="entry name" value="LysM"/>
    <property type="match status" value="1"/>
</dbReference>
<evidence type="ECO:0000259" key="9">
    <source>
        <dbReference type="PROSITE" id="PS51782"/>
    </source>
</evidence>
<feature type="chain" id="PRO_5009860033" evidence="8">
    <location>
        <begin position="19"/>
        <end position="492"/>
    </location>
</feature>
<keyword evidence="6" id="KW-0482">Metalloprotease</keyword>
<dbReference type="KEGG" id="sinb:SIDU_03015"/>
<dbReference type="InterPro" id="IPR001915">
    <property type="entry name" value="Peptidase_M48"/>
</dbReference>
<evidence type="ECO:0000256" key="5">
    <source>
        <dbReference type="ARBA" id="ARBA00022833"/>
    </source>
</evidence>
<dbReference type="GO" id="GO:0016020">
    <property type="term" value="C:membrane"/>
    <property type="evidence" value="ECO:0007669"/>
    <property type="project" value="TreeGrafter"/>
</dbReference>
<organism evidence="10 11">
    <name type="scientific">Sphingobium indicum (strain DSM 16412 / CCM 7286 / MTCC 6364 / B90A)</name>
    <dbReference type="NCBI Taxonomy" id="861109"/>
    <lineage>
        <taxon>Bacteria</taxon>
        <taxon>Pseudomonadati</taxon>
        <taxon>Pseudomonadota</taxon>
        <taxon>Alphaproteobacteria</taxon>
        <taxon>Sphingomonadales</taxon>
        <taxon>Sphingomonadaceae</taxon>
        <taxon>Sphingobium</taxon>
    </lineage>
</organism>
<feature type="domain" description="LysM" evidence="9">
    <location>
        <begin position="442"/>
        <end position="489"/>
    </location>
</feature>
<dbReference type="GO" id="GO:0004222">
    <property type="term" value="F:metalloendopeptidase activity"/>
    <property type="evidence" value="ECO:0007669"/>
    <property type="project" value="InterPro"/>
</dbReference>